<dbReference type="PANTHER" id="PTHR24249:SF372">
    <property type="entry name" value="G-PROTEIN COUPLED RECEPTORS FAMILY 1 PROFILE DOMAIN-CONTAINING PROTEIN"/>
    <property type="match status" value="1"/>
</dbReference>
<feature type="transmembrane region" description="Helical" evidence="18">
    <location>
        <begin position="113"/>
        <end position="138"/>
    </location>
</feature>
<dbReference type="GO" id="GO:0005789">
    <property type="term" value="C:endoplasmic reticulum membrane"/>
    <property type="evidence" value="ECO:0007669"/>
    <property type="project" value="UniProtKB-SubCell"/>
</dbReference>
<dbReference type="InterPro" id="IPR028336">
    <property type="entry name" value="GPR119"/>
</dbReference>
<proteinExistence type="inferred from homology"/>
<evidence type="ECO:0000256" key="18">
    <source>
        <dbReference type="SAM" id="Phobius"/>
    </source>
</evidence>
<keyword evidence="16" id="KW-0175">Coiled coil</keyword>
<comment type="similarity">
    <text evidence="3">Belongs to the DPM3 family.</text>
</comment>
<evidence type="ECO:0000256" key="17">
    <source>
        <dbReference type="SAM" id="MobiDB-lite"/>
    </source>
</evidence>
<feature type="region of interest" description="Disordered" evidence="17">
    <location>
        <begin position="817"/>
        <end position="849"/>
    </location>
</feature>
<evidence type="ECO:0000313" key="20">
    <source>
        <dbReference type="EMBL" id="KAK2580589.1"/>
    </source>
</evidence>
<evidence type="ECO:0000256" key="4">
    <source>
        <dbReference type="ARBA" id="ARBA00010663"/>
    </source>
</evidence>
<feature type="transmembrane region" description="Helical" evidence="18">
    <location>
        <begin position="1085"/>
        <end position="1106"/>
    </location>
</feature>
<dbReference type="PANTHER" id="PTHR24249">
    <property type="entry name" value="HISTAMINE RECEPTOR-RELATED G-PROTEIN COUPLED RECEPTOR"/>
    <property type="match status" value="1"/>
</dbReference>
<sequence length="1148" mass="128668">MSAIATESLASTIADELTTTLIPTVTRIDTRLDVSPISVVLAVSIVCILSPITVTGNSIILAAFYRYKRLRTASNCLLVSLAVSDFGVGVFMPFGMQLELSGLPENGTTTLCIVPYCIVIALCSVSVLVTVAIAVDRLTSLAQPLRYKNIITHSSIEKYIAVFWIYAIFVGLSPLIYAQITGLAQTHSGGCRFGAAVLPPVRVFLVVAVWAPSALVLLGCYMYVYLVARAHARAIYTVELSFRHQTQTLALPRYGQTLAVTVGAFFILWLPFQTCMLLDIFYDTNILSEWAVVWLGLPILAHSGANPWIYAFHHGEMRIAAGKIAEDLVALFGVTPSRYGCSPARRVSNTNLELAEVNNGNDVRRHHVENCFAAKQSSNALYTSRRCLEMSSRHADISPERNEVDRSSSSKYCQNDIVEEDIEDLTKMLDPKYIIDRNHVIDSNHNIDKIKNLKYLLDPTFNKIRHLRRLNRKRLLSKNFSKLSEPKFISYQNLKTDCTSNSNRKLLQFNAMSDPVLNANSPVTESKDFNDSMTANSNADKRRNSNLSSMSYPNIKTATGNASEVNLRVFPTNKNTPGIVHRYSVQNLDENRLDGRNVQDQRTGSRTRTSICPRPRARFSDTLDSFTPNTDIRIHNSYSSLPMQRLSSKTINITSNRLPTLVCSGPIPSTKNVQLNIDSPFRLPQTRRSIEMKHSESVSRIEPSGDRKFLRSGNLIETLTIPIIHSEPPSPLEPAPLSSLQEEDSKNTEMRYNVQLESSHRKSPVRHSDPTIPSVLLNIEDYSETVESKNLLGSNEVPTIEPIELFEALLRNSERSRESRLPEPIFTEHDSTRFNSRRPSDSKWSESSKSQEVLSCVNEHQTFPSSYSVNDFQTCTSGSDLNDLTSLDPFMCPEPLTSSLRESFFDAPSVPDSDIFTSFEENDTADFSPETELNHELPIVYNSMSTMNLKSSAVVNEQSKSTESVFRNKYSSARSCTILRLEPSVHRTRLRVRSCKDPKKSIRSAPLAVPTPTDICTPTFDVITETKTDGGVLFSTIFLFVSYLQLEMSKLTEWLTFTSVPLSIWLAIITGYVNLSYAKEWQEVLLFLPLIALLVFGLYAASVILYRTFTFNDCDKEAAELKNEIEEAKRDLRIKGEIRHGHSTTNTI</sequence>
<feature type="coiled-coil region" evidence="16">
    <location>
        <begin position="1111"/>
        <end position="1138"/>
    </location>
</feature>
<evidence type="ECO:0000313" key="21">
    <source>
        <dbReference type="Proteomes" id="UP001258017"/>
    </source>
</evidence>
<keyword evidence="12" id="KW-0807">Transducer</keyword>
<dbReference type="Gene3D" id="1.20.1070.10">
    <property type="entry name" value="Rhodopsin 7-helix transmembrane proteins"/>
    <property type="match status" value="1"/>
</dbReference>
<dbReference type="SMART" id="SM01381">
    <property type="entry name" value="7TM_GPCR_Srsx"/>
    <property type="match status" value="1"/>
</dbReference>
<evidence type="ECO:0000256" key="7">
    <source>
        <dbReference type="ARBA" id="ARBA00022824"/>
    </source>
</evidence>
<evidence type="ECO:0000256" key="16">
    <source>
        <dbReference type="SAM" id="Coils"/>
    </source>
</evidence>
<feature type="transmembrane region" description="Helical" evidence="18">
    <location>
        <begin position="203"/>
        <end position="228"/>
    </location>
</feature>
<accession>A0AAD9RIV7</accession>
<feature type="region of interest" description="Disordered" evidence="17">
    <location>
        <begin position="725"/>
        <end position="746"/>
    </location>
</feature>
<feature type="region of interest" description="Disordered" evidence="17">
    <location>
        <begin position="521"/>
        <end position="554"/>
    </location>
</feature>
<comment type="caution">
    <text evidence="20">The sequence shown here is derived from an EMBL/GenBank/DDBJ whole genome shotgun (WGS) entry which is preliminary data.</text>
</comment>
<evidence type="ECO:0000256" key="2">
    <source>
        <dbReference type="ARBA" id="ARBA00004651"/>
    </source>
</evidence>
<dbReference type="GO" id="GO:0004930">
    <property type="term" value="F:G protein-coupled receptor activity"/>
    <property type="evidence" value="ECO:0007669"/>
    <property type="project" value="UniProtKB-KW"/>
</dbReference>
<evidence type="ECO:0000256" key="9">
    <source>
        <dbReference type="ARBA" id="ARBA00023040"/>
    </source>
</evidence>
<evidence type="ECO:0000256" key="13">
    <source>
        <dbReference type="ARBA" id="ARBA00029791"/>
    </source>
</evidence>
<dbReference type="InterPro" id="IPR050569">
    <property type="entry name" value="TAAR"/>
</dbReference>
<dbReference type="PROSITE" id="PS50262">
    <property type="entry name" value="G_PROTEIN_RECEP_F1_2"/>
    <property type="match status" value="1"/>
</dbReference>
<feature type="transmembrane region" description="Helical" evidence="18">
    <location>
        <begin position="39"/>
        <end position="64"/>
    </location>
</feature>
<evidence type="ECO:0000256" key="11">
    <source>
        <dbReference type="ARBA" id="ARBA00023170"/>
    </source>
</evidence>
<dbReference type="EMBL" id="JAIFRP010000050">
    <property type="protein sequence ID" value="KAK2580589.1"/>
    <property type="molecule type" value="Genomic_DNA"/>
</dbReference>
<dbReference type="Pfam" id="PF08285">
    <property type="entry name" value="DPM3"/>
    <property type="match status" value="1"/>
</dbReference>
<feature type="domain" description="G-protein coupled receptors family 1 profile" evidence="19">
    <location>
        <begin position="56"/>
        <end position="310"/>
    </location>
</feature>
<keyword evidence="8 18" id="KW-1133">Transmembrane helix</keyword>
<feature type="compositionally biased region" description="Basic and acidic residues" evidence="17">
    <location>
        <begin position="817"/>
        <end position="846"/>
    </location>
</feature>
<protein>
    <recommendedName>
        <fullName evidence="15">Dolichol-phosphate mannose synthase subunit 3</fullName>
    </recommendedName>
    <alternativeName>
        <fullName evidence="14">Dolichyl-phosphate beta-D-mannosyltransferase subunit 3</fullName>
    </alternativeName>
    <alternativeName>
        <fullName evidence="13">Mannose-P-dolichol synthase subunit 3</fullName>
    </alternativeName>
</protein>
<dbReference type="InterPro" id="IPR013174">
    <property type="entry name" value="DPM3"/>
</dbReference>
<evidence type="ECO:0000256" key="3">
    <source>
        <dbReference type="ARBA" id="ARBA00010430"/>
    </source>
</evidence>
<keyword evidence="7" id="KW-0256">Endoplasmic reticulum</keyword>
<evidence type="ECO:0000256" key="12">
    <source>
        <dbReference type="ARBA" id="ARBA00023224"/>
    </source>
</evidence>
<dbReference type="Pfam" id="PF00001">
    <property type="entry name" value="7tm_1"/>
    <property type="match status" value="1"/>
</dbReference>
<dbReference type="InterPro" id="IPR000276">
    <property type="entry name" value="GPCR_Rhodpsn"/>
</dbReference>
<comment type="subcellular location">
    <subcellularLocation>
        <location evidence="2">Cell membrane</location>
        <topology evidence="2">Multi-pass membrane protein</topology>
    </subcellularLocation>
    <subcellularLocation>
        <location evidence="1">Endoplasmic reticulum membrane</location>
        <topology evidence="1">Multi-pass membrane protein</topology>
    </subcellularLocation>
</comment>
<evidence type="ECO:0000256" key="10">
    <source>
        <dbReference type="ARBA" id="ARBA00023136"/>
    </source>
</evidence>
<feature type="transmembrane region" description="Helical" evidence="18">
    <location>
        <begin position="249"/>
        <end position="272"/>
    </location>
</feature>
<keyword evidence="6 18" id="KW-0812">Transmembrane</keyword>
<feature type="transmembrane region" description="Helical" evidence="18">
    <location>
        <begin position="159"/>
        <end position="180"/>
    </location>
</feature>
<evidence type="ECO:0000256" key="14">
    <source>
        <dbReference type="ARBA" id="ARBA00032612"/>
    </source>
</evidence>
<dbReference type="Proteomes" id="UP001258017">
    <property type="component" value="Unassembled WGS sequence"/>
</dbReference>
<name>A0AAD9RIV7_9HYME</name>
<gene>
    <name evidence="20" type="ORF">KPH14_007711</name>
</gene>
<feature type="compositionally biased region" description="Polar residues" evidence="17">
    <location>
        <begin position="545"/>
        <end position="554"/>
    </location>
</feature>
<keyword evidence="10 18" id="KW-0472">Membrane</keyword>
<comment type="similarity">
    <text evidence="4">Belongs to the G-protein coupled receptor 1 family.</text>
</comment>
<keyword evidence="21" id="KW-1185">Reference proteome</keyword>
<evidence type="ECO:0000256" key="15">
    <source>
        <dbReference type="ARBA" id="ARBA00033176"/>
    </source>
</evidence>
<dbReference type="GO" id="GO:0031210">
    <property type="term" value="F:phosphatidylcholine binding"/>
    <property type="evidence" value="ECO:0007669"/>
    <property type="project" value="InterPro"/>
</dbReference>
<evidence type="ECO:0000256" key="8">
    <source>
        <dbReference type="ARBA" id="ARBA00022989"/>
    </source>
</evidence>
<dbReference type="AlphaFoldDB" id="A0AAD9RIV7"/>
<reference evidence="20" key="1">
    <citation type="submission" date="2021-08" db="EMBL/GenBank/DDBJ databases">
        <authorList>
            <person name="Misof B."/>
            <person name="Oliver O."/>
            <person name="Podsiadlowski L."/>
            <person name="Donath A."/>
            <person name="Peters R."/>
            <person name="Mayer C."/>
            <person name="Rust J."/>
            <person name="Gunkel S."/>
            <person name="Lesny P."/>
            <person name="Martin S."/>
            <person name="Oeyen J.P."/>
            <person name="Petersen M."/>
            <person name="Panagiotis P."/>
            <person name="Wilbrandt J."/>
            <person name="Tanja T."/>
        </authorList>
    </citation>
    <scope>NUCLEOTIDE SEQUENCE</scope>
    <source>
        <strain evidence="20">GBR_01_08_01A</strain>
        <tissue evidence="20">Thorax + abdomen</tissue>
    </source>
</reference>
<keyword evidence="9" id="KW-0297">G-protein coupled receptor</keyword>
<evidence type="ECO:0000256" key="5">
    <source>
        <dbReference type="ARBA" id="ARBA00022475"/>
    </source>
</evidence>
<evidence type="ECO:0000256" key="6">
    <source>
        <dbReference type="ARBA" id="ARBA00022692"/>
    </source>
</evidence>
<feature type="transmembrane region" description="Helical" evidence="18">
    <location>
        <begin position="76"/>
        <end position="93"/>
    </location>
</feature>
<organism evidence="20 21">
    <name type="scientific">Odynerus spinipes</name>
    <dbReference type="NCBI Taxonomy" id="1348599"/>
    <lineage>
        <taxon>Eukaryota</taxon>
        <taxon>Metazoa</taxon>
        <taxon>Ecdysozoa</taxon>
        <taxon>Arthropoda</taxon>
        <taxon>Hexapoda</taxon>
        <taxon>Insecta</taxon>
        <taxon>Pterygota</taxon>
        <taxon>Neoptera</taxon>
        <taxon>Endopterygota</taxon>
        <taxon>Hymenoptera</taxon>
        <taxon>Apocrita</taxon>
        <taxon>Aculeata</taxon>
        <taxon>Vespoidea</taxon>
        <taxon>Vespidae</taxon>
        <taxon>Eumeninae</taxon>
        <taxon>Odynerus</taxon>
    </lineage>
</organism>
<dbReference type="InterPro" id="IPR017452">
    <property type="entry name" value="GPCR_Rhodpsn_7TM"/>
</dbReference>
<keyword evidence="11" id="KW-0675">Receptor</keyword>
<dbReference type="GO" id="GO:0007189">
    <property type="term" value="P:adenylate cyclase-activating G protein-coupled receptor signaling pathway"/>
    <property type="evidence" value="ECO:0007669"/>
    <property type="project" value="InterPro"/>
</dbReference>
<evidence type="ECO:0000256" key="1">
    <source>
        <dbReference type="ARBA" id="ARBA00004477"/>
    </source>
</evidence>
<dbReference type="PRINTS" id="PR00237">
    <property type="entry name" value="GPCRRHODOPSN"/>
</dbReference>
<reference evidence="20" key="2">
    <citation type="journal article" date="2023" name="Commun. Biol.">
        <title>Intrasexual cuticular hydrocarbon dimorphism in a wasp sheds light on hydrocarbon biosynthesis genes in Hymenoptera.</title>
        <authorList>
            <person name="Moris V.C."/>
            <person name="Podsiadlowski L."/>
            <person name="Martin S."/>
            <person name="Oeyen J.P."/>
            <person name="Donath A."/>
            <person name="Petersen M."/>
            <person name="Wilbrandt J."/>
            <person name="Misof B."/>
            <person name="Liedtke D."/>
            <person name="Thamm M."/>
            <person name="Scheiner R."/>
            <person name="Schmitt T."/>
            <person name="Niehuis O."/>
        </authorList>
    </citation>
    <scope>NUCLEOTIDE SEQUENCE</scope>
    <source>
        <strain evidence="20">GBR_01_08_01A</strain>
    </source>
</reference>
<dbReference type="SUPFAM" id="SSF81321">
    <property type="entry name" value="Family A G protein-coupled receptor-like"/>
    <property type="match status" value="1"/>
</dbReference>
<evidence type="ECO:0000259" key="19">
    <source>
        <dbReference type="PROSITE" id="PS50262"/>
    </source>
</evidence>
<feature type="transmembrane region" description="Helical" evidence="18">
    <location>
        <begin position="1053"/>
        <end position="1073"/>
    </location>
</feature>
<dbReference type="GO" id="GO:0005886">
    <property type="term" value="C:plasma membrane"/>
    <property type="evidence" value="ECO:0007669"/>
    <property type="project" value="UniProtKB-SubCell"/>
</dbReference>
<dbReference type="CDD" id="cd15104">
    <property type="entry name" value="7tmA_GPR119_R_insulinotropic_receptor"/>
    <property type="match status" value="1"/>
</dbReference>
<keyword evidence="5" id="KW-1003">Cell membrane</keyword>